<dbReference type="EMBL" id="CU469068">
    <property type="protein sequence ID" value="CCA61383.1"/>
    <property type="molecule type" value="Genomic_DNA"/>
</dbReference>
<protein>
    <submittedName>
        <fullName evidence="2">Complete DpAV4 genome</fullName>
    </submittedName>
</protein>
<dbReference type="InterPro" id="IPR050535">
    <property type="entry name" value="DNA_Repair-Maintenance_Comp"/>
</dbReference>
<evidence type="ECO:0000313" key="2">
    <source>
        <dbReference type="EMBL" id="CCA61383.1"/>
    </source>
</evidence>
<proteinExistence type="predicted"/>
<dbReference type="GO" id="GO:0016787">
    <property type="term" value="F:hydrolase activity"/>
    <property type="evidence" value="ECO:0007669"/>
    <property type="project" value="InterPro"/>
</dbReference>
<dbReference type="InterPro" id="IPR004843">
    <property type="entry name" value="Calcineurin-like_PHP"/>
</dbReference>
<dbReference type="GeneID" id="26683571"/>
<dbReference type="RefSeq" id="YP_009640014.1">
    <property type="nucleotide sequence ID" value="NC_011335.1"/>
</dbReference>
<sequence length="345" mass="39293">MKNKVVYIGDPHFKHNNNDYVDEFIKTSLEAVENNLPCLCVVAGDVLDTHEKLHQTPLNKAVRFLKKLATMCPTFVLVGNHDYVNNQQFLTDNHWMNCLKGSAENLYIVDRPVRAADVLTDVPDLVFVPYVPPGRFVEALETTGDGWRNCVCVFAHQEFRGSNLGIVSSEHGDAWPIDFPQVVSGHIHKRHSPQTNILYPGSVIQHNFGEENNDGGVAVLTFDEEMTVEYMRVDIPRMYSVNVAFEELSLFLKNYKPRPLQRVRVLCAARPEQRKVFAKTINKSVPANVNVVFKETRVVADNQRLEAVVPFDKILNEKLRREGCDSEFQIIDAVSSFDEFVDRIF</sequence>
<evidence type="ECO:0000259" key="1">
    <source>
        <dbReference type="Pfam" id="PF00149"/>
    </source>
</evidence>
<reference evidence="2 3" key="1">
    <citation type="journal article" date="2009" name="PLoS ONE">
        <title>Symbiotic virus at the evolutionary intersection of three types of large DNA viruses; iridoviruses, ascoviruses, and ichnoviruses.</title>
        <authorList>
            <person name="Bigot Y."/>
            <person name="Renault S."/>
            <person name="Nicolas J."/>
            <person name="Moundras C."/>
            <person name="Demattei M.V."/>
            <person name="Samain S."/>
            <person name="Bideshi D.K."/>
            <person name="Federici B.A."/>
        </authorList>
    </citation>
    <scope>NUCLEOTIDE SEQUENCE [LARGE SCALE GENOMIC DNA]</scope>
</reference>
<dbReference type="PANTHER" id="PTHR30337">
    <property type="entry name" value="COMPONENT OF ATP-DEPENDENT DSDNA EXONUCLEASE"/>
    <property type="match status" value="1"/>
</dbReference>
<dbReference type="PANTHER" id="PTHR30337:SF0">
    <property type="entry name" value="NUCLEASE SBCCD SUBUNIT D"/>
    <property type="match status" value="1"/>
</dbReference>
<dbReference type="Proteomes" id="UP000203898">
    <property type="component" value="Segment"/>
</dbReference>
<accession>F2NYV5</accession>
<name>F2NYV5_9VIRU</name>
<organism evidence="2 3">
    <name type="scientific">Diadromus pulchellus ascovirus 4a</name>
    <dbReference type="NCBI Taxonomy" id="158683"/>
    <lineage>
        <taxon>Viruses</taxon>
        <taxon>Varidnaviria</taxon>
        <taxon>Bamfordvirae</taxon>
        <taxon>Nucleocytoviricota</taxon>
        <taxon>Megaviricetes</taxon>
        <taxon>Pimascovirales</taxon>
        <taxon>Pimascovirales incertae sedis</taxon>
        <taxon>Ascoviridae</taxon>
        <taxon>Toursvirus</taxon>
        <taxon>Toursvirus dptv1a</taxon>
    </lineage>
</organism>
<evidence type="ECO:0000313" key="3">
    <source>
        <dbReference type="Proteomes" id="UP000203898"/>
    </source>
</evidence>
<feature type="domain" description="Calcineurin-like phosphoesterase" evidence="1">
    <location>
        <begin position="4"/>
        <end position="103"/>
    </location>
</feature>
<dbReference type="Gene3D" id="3.60.21.10">
    <property type="match status" value="1"/>
</dbReference>
<dbReference type="KEGG" id="vg:26683571"/>
<keyword evidence="3" id="KW-1185">Reference proteome</keyword>
<dbReference type="OrthoDB" id="9744at10239"/>
<dbReference type="Pfam" id="PF00149">
    <property type="entry name" value="Metallophos"/>
    <property type="match status" value="1"/>
</dbReference>
<dbReference type="InterPro" id="IPR029052">
    <property type="entry name" value="Metallo-depent_PP-like"/>
</dbReference>
<dbReference type="SUPFAM" id="SSF56300">
    <property type="entry name" value="Metallo-dependent phosphatases"/>
    <property type="match status" value="1"/>
</dbReference>